<name>A0ABT2FGN4_9GAMM</name>
<accession>A0ABT2FGN4</accession>
<protein>
    <submittedName>
        <fullName evidence="2">GNAT family N-acetyltransferase</fullName>
    </submittedName>
</protein>
<dbReference type="Gene3D" id="3.40.630.30">
    <property type="match status" value="1"/>
</dbReference>
<proteinExistence type="predicted"/>
<dbReference type="InterPro" id="IPR016181">
    <property type="entry name" value="Acyl_CoA_acyltransferase"/>
</dbReference>
<dbReference type="RefSeq" id="WP_238894805.1">
    <property type="nucleotide sequence ID" value="NZ_JAKOGG010000002.1"/>
</dbReference>
<dbReference type="InterPro" id="IPR000182">
    <property type="entry name" value="GNAT_dom"/>
</dbReference>
<dbReference type="EMBL" id="JAKOGG010000002">
    <property type="protein sequence ID" value="MCS4555401.1"/>
    <property type="molecule type" value="Genomic_DNA"/>
</dbReference>
<reference evidence="3" key="1">
    <citation type="submission" date="2023-07" db="EMBL/GenBank/DDBJ databases">
        <title>Shewanella mangrovi sp. nov., an acetaldehyde- degrading bacterium isolated from mangrove sediment.</title>
        <authorList>
            <person name="Liu Y."/>
        </authorList>
    </citation>
    <scope>NUCLEOTIDE SEQUENCE [LARGE SCALE GENOMIC DNA]</scope>
    <source>
        <strain evidence="3">C32</strain>
    </source>
</reference>
<organism evidence="2 3">
    <name type="scientific">Shewanella electrica</name>
    <dbReference type="NCBI Taxonomy" id="515560"/>
    <lineage>
        <taxon>Bacteria</taxon>
        <taxon>Pseudomonadati</taxon>
        <taxon>Pseudomonadota</taxon>
        <taxon>Gammaproteobacteria</taxon>
        <taxon>Alteromonadales</taxon>
        <taxon>Shewanellaceae</taxon>
        <taxon>Shewanella</taxon>
    </lineage>
</organism>
<sequence>MPLSYIHYSHTQHRHYAAQIAKIYHQAVQAQAGGFYSQQQCDAWSRAPRSTKFWQLRLKAAAVWLVLDNAGQCIGFIQVETRFKDRGYVSCLYVAPKYQRRGIAAALIEQAIQWARAQQWPRLTTDASLQSHTIFCRCGFIKRYNSYQEKCGVQFPGMLMQYNLMPTTATLKENA</sequence>
<gene>
    <name evidence="2" type="ORF">L9G74_03025</name>
</gene>
<dbReference type="PROSITE" id="PS51186">
    <property type="entry name" value="GNAT"/>
    <property type="match status" value="1"/>
</dbReference>
<dbReference type="Pfam" id="PF13673">
    <property type="entry name" value="Acetyltransf_10"/>
    <property type="match status" value="1"/>
</dbReference>
<dbReference type="InterPro" id="IPR052564">
    <property type="entry name" value="N-acetyltrans/Recomb-assoc"/>
</dbReference>
<feature type="domain" description="N-acetyltransferase" evidence="1">
    <location>
        <begin position="6"/>
        <end position="170"/>
    </location>
</feature>
<dbReference type="CDD" id="cd04301">
    <property type="entry name" value="NAT_SF"/>
    <property type="match status" value="1"/>
</dbReference>
<dbReference type="SUPFAM" id="SSF55729">
    <property type="entry name" value="Acyl-CoA N-acyltransferases (Nat)"/>
    <property type="match status" value="1"/>
</dbReference>
<evidence type="ECO:0000313" key="2">
    <source>
        <dbReference type="EMBL" id="MCS4555401.1"/>
    </source>
</evidence>
<dbReference type="Proteomes" id="UP001201549">
    <property type="component" value="Unassembled WGS sequence"/>
</dbReference>
<evidence type="ECO:0000259" key="1">
    <source>
        <dbReference type="PROSITE" id="PS51186"/>
    </source>
</evidence>
<keyword evidence="3" id="KW-1185">Reference proteome</keyword>
<comment type="caution">
    <text evidence="2">The sequence shown here is derived from an EMBL/GenBank/DDBJ whole genome shotgun (WGS) entry which is preliminary data.</text>
</comment>
<evidence type="ECO:0000313" key="3">
    <source>
        <dbReference type="Proteomes" id="UP001201549"/>
    </source>
</evidence>
<dbReference type="PANTHER" id="PTHR43451:SF1">
    <property type="entry name" value="ACETYLTRANSFERASE"/>
    <property type="match status" value="1"/>
</dbReference>
<dbReference type="PANTHER" id="PTHR43451">
    <property type="entry name" value="ACETYLTRANSFERASE (GNAT) FAMILY PROTEIN"/>
    <property type="match status" value="1"/>
</dbReference>